<evidence type="ECO:0000313" key="1">
    <source>
        <dbReference type="EMBL" id="EGO58429.1"/>
    </source>
</evidence>
<dbReference type="VEuPathDB" id="FungiDB:NEUTE1DRAFT_138158"/>
<proteinExistence type="predicted"/>
<dbReference type="HOGENOM" id="CLU_2427597_0_0_1"/>
<reference evidence="2" key="1">
    <citation type="journal article" date="2011" name="Genetics">
        <title>Massive changes in genome architecture accompany the transition to self-fertility in the filamentous fungus Neurospora tetrasperma.</title>
        <authorList>
            <person name="Ellison C.E."/>
            <person name="Stajich J.E."/>
            <person name="Jacobson D.J."/>
            <person name="Natvig D.O."/>
            <person name="Lapidus A."/>
            <person name="Foster B."/>
            <person name="Aerts A."/>
            <person name="Riley R."/>
            <person name="Lindquist E.A."/>
            <person name="Grigoriev I.V."/>
            <person name="Taylor J.W."/>
        </authorList>
    </citation>
    <scope>NUCLEOTIDE SEQUENCE [LARGE SCALE GENOMIC DNA]</scope>
    <source>
        <strain evidence="2">FGSC 2508 / P0657</strain>
    </source>
</reference>
<accession>F8MLL0</accession>
<protein>
    <submittedName>
        <fullName evidence="1">Uncharacterized protein</fullName>
    </submittedName>
</protein>
<dbReference type="RefSeq" id="XP_009851460.1">
    <property type="nucleotide sequence ID" value="XM_009853158.1"/>
</dbReference>
<keyword evidence="2" id="KW-1185">Reference proteome</keyword>
<organism evidence="1 2">
    <name type="scientific">Neurospora tetrasperma (strain FGSC 2508 / ATCC MYA-4615 / P0657)</name>
    <dbReference type="NCBI Taxonomy" id="510951"/>
    <lineage>
        <taxon>Eukaryota</taxon>
        <taxon>Fungi</taxon>
        <taxon>Dikarya</taxon>
        <taxon>Ascomycota</taxon>
        <taxon>Pezizomycotina</taxon>
        <taxon>Sordariomycetes</taxon>
        <taxon>Sordariomycetidae</taxon>
        <taxon>Sordariales</taxon>
        <taxon>Sordariaceae</taxon>
        <taxon>Neurospora</taxon>
    </lineage>
</organism>
<dbReference type="EMBL" id="GL891304">
    <property type="protein sequence ID" value="EGO58429.1"/>
    <property type="molecule type" value="Genomic_DNA"/>
</dbReference>
<gene>
    <name evidence="1" type="ORF">NEUTE1DRAFT_138158</name>
</gene>
<dbReference type="GeneID" id="20826032"/>
<dbReference type="Proteomes" id="UP000008065">
    <property type="component" value="Unassembled WGS sequence"/>
</dbReference>
<name>F8MLL0_NEUT8</name>
<dbReference type="KEGG" id="nte:NEUTE1DRAFT138158"/>
<sequence>MCFYIHKTFTICGHSTSQEWLCRVGAQKKFKRKFGFIKPAHLNRIITCPRPKKDKKRIEFGFCHRCVEHRKALEKARAEDIVDAEERATTG</sequence>
<evidence type="ECO:0000313" key="2">
    <source>
        <dbReference type="Proteomes" id="UP000008065"/>
    </source>
</evidence>
<dbReference type="AlphaFoldDB" id="F8MLL0"/>